<feature type="compositionally biased region" description="Basic residues" evidence="1">
    <location>
        <begin position="136"/>
        <end position="147"/>
    </location>
</feature>
<accession>A0A383V248</accession>
<dbReference type="AlphaFoldDB" id="A0A383V248"/>
<dbReference type="Proteomes" id="UP000275772">
    <property type="component" value="Unassembled WGS sequence"/>
</dbReference>
<feature type="region of interest" description="Disordered" evidence="1">
    <location>
        <begin position="1"/>
        <end position="25"/>
    </location>
</feature>
<protein>
    <recommendedName>
        <fullName evidence="4">Atg28p</fullName>
    </recommendedName>
</protein>
<feature type="compositionally biased region" description="Basic and acidic residues" evidence="1">
    <location>
        <begin position="452"/>
        <end position="465"/>
    </location>
</feature>
<proteinExistence type="predicted"/>
<reference evidence="2 3" key="1">
    <citation type="submission" date="2017-11" db="EMBL/GenBank/DDBJ databases">
        <authorList>
            <person name="Kracher B."/>
        </authorList>
    </citation>
    <scope>NUCLEOTIDE SEQUENCE [LARGE SCALE GENOMIC DNA]</scope>
    <source>
        <strain evidence="2 3">RACE1</strain>
    </source>
</reference>
<name>A0A383V248_BLUHO</name>
<feature type="region of interest" description="Disordered" evidence="1">
    <location>
        <begin position="122"/>
        <end position="152"/>
    </location>
</feature>
<evidence type="ECO:0008006" key="4">
    <source>
        <dbReference type="Google" id="ProtNLM"/>
    </source>
</evidence>
<evidence type="ECO:0000313" key="2">
    <source>
        <dbReference type="EMBL" id="SZF06217.1"/>
    </source>
</evidence>
<dbReference type="EMBL" id="UNSH01000090">
    <property type="protein sequence ID" value="SZF06217.1"/>
    <property type="molecule type" value="Genomic_DNA"/>
</dbReference>
<gene>
    <name evidence="2" type="ORF">BLGHR1_17020</name>
</gene>
<evidence type="ECO:0000256" key="1">
    <source>
        <dbReference type="SAM" id="MobiDB-lite"/>
    </source>
</evidence>
<sequence>MQSLPAHDSIKKGSSSPSILDERSVAVSPPPSFYRQFHAPTAFNHARPRPVDYTAPLINSEHNLTTVTTSSLKNTGAGLNSIVHVSTLDSLRTLERQERAIQIILQELLDIQAACLMATQDDDKTKRPASEIGNQLKKHRSPKRTRPVRQPVKQPLGLQDARRGLLSQMTQLIYLKDSEATVLDKEIEQRQVILRQITSWKTKQVGLRRLIESNESHDRVDSPEQPSGDELKQLQYEETLIAQEIQEIRAHLSQMENRQRWLTERIQACVNQREAHLSSYRGALRELQDEIKEFLCAPPHVTTLSRRTDQTDFMSMPPSRRTLEMAQDWWQNEVELLELRRARADMEHKALESGAEMWESMIVLITEFEDALRTHLESQAASGNSAGPHNCAELLARLSEVTERLEDGLRTAEDQGWNLLICAISAEIAAIRKAGDIFSKIPGLAIGEMRETRGTLSPTHDDLRSKPGFILESETAAEPSGDGPEGRGGERR</sequence>
<organism evidence="2 3">
    <name type="scientific">Blumeria hordei</name>
    <name type="common">Barley powdery mildew</name>
    <name type="synonym">Blumeria graminis f. sp. hordei</name>
    <dbReference type="NCBI Taxonomy" id="2867405"/>
    <lineage>
        <taxon>Eukaryota</taxon>
        <taxon>Fungi</taxon>
        <taxon>Dikarya</taxon>
        <taxon>Ascomycota</taxon>
        <taxon>Pezizomycotina</taxon>
        <taxon>Leotiomycetes</taxon>
        <taxon>Erysiphales</taxon>
        <taxon>Erysiphaceae</taxon>
        <taxon>Blumeria</taxon>
    </lineage>
</organism>
<feature type="region of interest" description="Disordered" evidence="1">
    <location>
        <begin position="452"/>
        <end position="492"/>
    </location>
</feature>
<dbReference type="VEuPathDB" id="FungiDB:BLGHR1_17020"/>
<evidence type="ECO:0000313" key="3">
    <source>
        <dbReference type="Proteomes" id="UP000275772"/>
    </source>
</evidence>